<dbReference type="GeneID" id="27353575"/>
<name>A0A0D2E2F3_9EURO</name>
<gene>
    <name evidence="1" type="ORF">PV06_01501</name>
</gene>
<dbReference type="RefSeq" id="XP_016269161.1">
    <property type="nucleotide sequence ID" value="XM_016402108.1"/>
</dbReference>
<protein>
    <recommendedName>
        <fullName evidence="3">Transcription factor domain-containing protein</fullName>
    </recommendedName>
</protein>
<evidence type="ECO:0000313" key="1">
    <source>
        <dbReference type="EMBL" id="KIW48945.1"/>
    </source>
</evidence>
<evidence type="ECO:0000313" key="2">
    <source>
        <dbReference type="Proteomes" id="UP000053342"/>
    </source>
</evidence>
<sequence>MSNFYSYFDDGYDTPHILPSLNCSNTSARDSAGENAEVLEGNEPHITYPLMLFADFPALPNGEKLQHLLELYQQRIVYGTPFLHSLSSFSTTTASYLVITKALLGSAILAGGNDTESYAQALQRAAFSLLNGCMEIDNSLAREPGWIHAALLYVLYATLQANSQAWNRMQACAGWLDAGFLRIMLKGVALDRDQEGCGGSHNHQEASSR</sequence>
<dbReference type="Proteomes" id="UP000053342">
    <property type="component" value="Unassembled WGS sequence"/>
</dbReference>
<dbReference type="EMBL" id="KN847332">
    <property type="protein sequence ID" value="KIW48945.1"/>
    <property type="molecule type" value="Genomic_DNA"/>
</dbReference>
<dbReference type="HOGENOM" id="CLU_1315425_0_0_1"/>
<evidence type="ECO:0008006" key="3">
    <source>
        <dbReference type="Google" id="ProtNLM"/>
    </source>
</evidence>
<organism evidence="1 2">
    <name type="scientific">Exophiala oligosperma</name>
    <dbReference type="NCBI Taxonomy" id="215243"/>
    <lineage>
        <taxon>Eukaryota</taxon>
        <taxon>Fungi</taxon>
        <taxon>Dikarya</taxon>
        <taxon>Ascomycota</taxon>
        <taxon>Pezizomycotina</taxon>
        <taxon>Eurotiomycetes</taxon>
        <taxon>Chaetothyriomycetidae</taxon>
        <taxon>Chaetothyriales</taxon>
        <taxon>Herpotrichiellaceae</taxon>
        <taxon>Exophiala</taxon>
    </lineage>
</organism>
<dbReference type="VEuPathDB" id="FungiDB:PV06_01501"/>
<reference evidence="1 2" key="1">
    <citation type="submission" date="2015-01" db="EMBL/GenBank/DDBJ databases">
        <title>The Genome Sequence of Exophiala oligosperma CBS72588.</title>
        <authorList>
            <consortium name="The Broad Institute Genomics Platform"/>
            <person name="Cuomo C."/>
            <person name="de Hoog S."/>
            <person name="Gorbushina A."/>
            <person name="Stielow B."/>
            <person name="Teixiera M."/>
            <person name="Abouelleil A."/>
            <person name="Chapman S.B."/>
            <person name="Priest M."/>
            <person name="Young S.K."/>
            <person name="Wortman J."/>
            <person name="Nusbaum C."/>
            <person name="Birren B."/>
        </authorList>
    </citation>
    <scope>NUCLEOTIDE SEQUENCE [LARGE SCALE GENOMIC DNA]</scope>
    <source>
        <strain evidence="1 2">CBS 72588</strain>
    </source>
</reference>
<dbReference type="AlphaFoldDB" id="A0A0D2E2F3"/>
<proteinExistence type="predicted"/>
<accession>A0A0D2E2F3</accession>
<keyword evidence="2" id="KW-1185">Reference proteome</keyword>